<dbReference type="EMBL" id="CP025704">
    <property type="protein sequence ID" value="AUN99315.1"/>
    <property type="molecule type" value="Genomic_DNA"/>
</dbReference>
<protein>
    <submittedName>
        <fullName evidence="1">Uncharacterized protein</fullName>
    </submittedName>
</protein>
<organism evidence="1 2">
    <name type="scientific">Bacteriovorax stolpii</name>
    <name type="common">Bdellovibrio stolpii</name>
    <dbReference type="NCBI Taxonomy" id="960"/>
    <lineage>
        <taxon>Bacteria</taxon>
        <taxon>Pseudomonadati</taxon>
        <taxon>Bdellovibrionota</taxon>
        <taxon>Bacteriovoracia</taxon>
        <taxon>Bacteriovoracales</taxon>
        <taxon>Bacteriovoracaceae</taxon>
        <taxon>Bacteriovorax</taxon>
    </lineage>
</organism>
<dbReference type="OrthoDB" id="5292709at2"/>
<reference evidence="1 2" key="1">
    <citation type="submission" date="2018-01" db="EMBL/GenBank/DDBJ databases">
        <title>Complete genome sequence of Bacteriovorax stolpii DSM12778.</title>
        <authorList>
            <person name="Tang B."/>
            <person name="Chang J."/>
        </authorList>
    </citation>
    <scope>NUCLEOTIDE SEQUENCE [LARGE SCALE GENOMIC DNA]</scope>
    <source>
        <strain evidence="1 2">DSM 12778</strain>
    </source>
</reference>
<evidence type="ECO:0000313" key="1">
    <source>
        <dbReference type="EMBL" id="AUN99315.1"/>
    </source>
</evidence>
<dbReference type="Proteomes" id="UP000235584">
    <property type="component" value="Chromosome"/>
</dbReference>
<evidence type="ECO:0000313" key="2">
    <source>
        <dbReference type="Proteomes" id="UP000235584"/>
    </source>
</evidence>
<dbReference type="RefSeq" id="WP_102244606.1">
    <property type="nucleotide sequence ID" value="NZ_CP025704.1"/>
</dbReference>
<keyword evidence="2" id="KW-1185">Reference proteome</keyword>
<dbReference type="PROSITE" id="PS51257">
    <property type="entry name" value="PROKAR_LIPOPROTEIN"/>
    <property type="match status" value="1"/>
</dbReference>
<gene>
    <name evidence="1" type="ORF">C0V70_14610</name>
</gene>
<proteinExistence type="predicted"/>
<sequence length="176" mass="20114">MKKSYSLFVLFAMVLTFSSCANLSKNTVKEGSFVVRNGTAGDKIWKENLTLTRVSWYHELTMEFDLIMGSISPQSGFNFWFSAGELAEIGKCQDFKVVMAYSLDTKILPYSILNEQLDLAGYKKIDLLTFKKHFLQHPDSEMNSLRLYQVYGICRSANETKPLIFNFPGFTEKVVN</sequence>
<name>A0A2K9NW86_BACTC</name>
<accession>A0A2K9NW86</accession>
<dbReference type="AlphaFoldDB" id="A0A2K9NW86"/>
<dbReference type="KEGG" id="bsto:C0V70_14610"/>